<dbReference type="RefSeq" id="WP_407048075.1">
    <property type="nucleotide sequence ID" value="NZ_CP158568.1"/>
</dbReference>
<dbReference type="KEGG" id="mflg:ABS361_12720"/>
<dbReference type="AlphaFoldDB" id="A0AAU7X7U0"/>
<dbReference type="Pfam" id="PF13416">
    <property type="entry name" value="SBP_bac_8"/>
    <property type="match status" value="1"/>
</dbReference>
<dbReference type="PANTHER" id="PTHR30222:SF2">
    <property type="entry name" value="ABC TRANSPORTER SUBSTRATE-BINDING PROTEIN"/>
    <property type="match status" value="1"/>
</dbReference>
<organism evidence="3">
    <name type="scientific">Methyloraptor flagellatus</name>
    <dbReference type="NCBI Taxonomy" id="3162530"/>
    <lineage>
        <taxon>Bacteria</taxon>
        <taxon>Pseudomonadati</taxon>
        <taxon>Pseudomonadota</taxon>
        <taxon>Alphaproteobacteria</taxon>
        <taxon>Hyphomicrobiales</taxon>
        <taxon>Ancalomicrobiaceae</taxon>
        <taxon>Methyloraptor</taxon>
    </lineage>
</organism>
<dbReference type="InterPro" id="IPR006059">
    <property type="entry name" value="SBP"/>
</dbReference>
<proteinExistence type="predicted"/>
<dbReference type="EMBL" id="CP158568">
    <property type="protein sequence ID" value="XBY42972.1"/>
    <property type="molecule type" value="Genomic_DNA"/>
</dbReference>
<evidence type="ECO:0000256" key="2">
    <source>
        <dbReference type="ARBA" id="ARBA00022764"/>
    </source>
</evidence>
<protein>
    <submittedName>
        <fullName evidence="3">ABC transporter substrate-binding protein</fullName>
    </submittedName>
</protein>
<keyword evidence="2" id="KW-0574">Periplasm</keyword>
<evidence type="ECO:0000313" key="3">
    <source>
        <dbReference type="EMBL" id="XBY42972.1"/>
    </source>
</evidence>
<name>A0AAU7X7U0_9HYPH</name>
<dbReference type="Gene3D" id="3.40.190.10">
    <property type="entry name" value="Periplasmic binding protein-like II"/>
    <property type="match status" value="2"/>
</dbReference>
<evidence type="ECO:0000256" key="1">
    <source>
        <dbReference type="ARBA" id="ARBA00022729"/>
    </source>
</evidence>
<dbReference type="SUPFAM" id="SSF53850">
    <property type="entry name" value="Periplasmic binding protein-like II"/>
    <property type="match status" value="1"/>
</dbReference>
<gene>
    <name evidence="3" type="ORF">ABS361_12720</name>
</gene>
<sequence length="366" mass="39965">MPTDAFLNDNLDRALDATKRGAMDRRDFLGLLATVAAGALVGSGRAAEAASKALTVANFGGDAVKAFEAAWTGPFAATSGATVTIDGAGPLPGNIKKMVDEKNVVWDVSDGDGFYALQLGAQNLVEKIDYSVVKKDQLYDWNAYEHGVGNYVYSYVLAYRKSKYPTPPKSWADFLDVKKFPGKRTLWKWFMGMPEPLLLGSGVPKDKLYPIDMDKVVKAVKSLGDNLVLWDSGGSSQQVFLDKEVDMGVIWHTRATVLEKDTGGDVTWTWADHILTPGAWVVPKGGKDTKLAMEFIASTQDPAKQVKLLDMLGNGPANPKTVALLTDEQKRKNPTSHLDTAVIRDEKWYAEKYDDAVGVWLDAIAK</sequence>
<dbReference type="PROSITE" id="PS51318">
    <property type="entry name" value="TAT"/>
    <property type="match status" value="1"/>
</dbReference>
<dbReference type="PANTHER" id="PTHR30222">
    <property type="entry name" value="SPERMIDINE/PUTRESCINE-BINDING PERIPLASMIC PROTEIN"/>
    <property type="match status" value="1"/>
</dbReference>
<keyword evidence="1" id="KW-0732">Signal</keyword>
<reference evidence="3" key="1">
    <citation type="submission" date="2024-06" db="EMBL/GenBank/DDBJ databases">
        <title>Methylostella associata gen. nov., sp. nov., a novel Ancalomicrobiaceae-affiliated facultatively methylotrophic bacteria that feed on methanotrophs of the genus Methylococcus.</title>
        <authorList>
            <person name="Saltykova V."/>
            <person name="Danilova O.V."/>
            <person name="Oshkin I.Y."/>
            <person name="Belova S.E."/>
            <person name="Pimenov N.V."/>
            <person name="Dedysh S.N."/>
        </authorList>
    </citation>
    <scope>NUCLEOTIDE SEQUENCE</scope>
    <source>
        <strain evidence="3">S20</strain>
    </source>
</reference>
<dbReference type="InterPro" id="IPR006311">
    <property type="entry name" value="TAT_signal"/>
</dbReference>
<dbReference type="CDD" id="cd13589">
    <property type="entry name" value="PBP2_polyamine_RpCGA009"/>
    <property type="match status" value="1"/>
</dbReference>
<accession>A0AAU7X7U0</accession>